<evidence type="ECO:0000259" key="1">
    <source>
        <dbReference type="Pfam" id="PF13403"/>
    </source>
</evidence>
<keyword evidence="3" id="KW-1185">Reference proteome</keyword>
<dbReference type="OrthoDB" id="6305173at2"/>
<dbReference type="RefSeq" id="WP_051692597.1">
    <property type="nucleotide sequence ID" value="NZ_AUND01000034.1"/>
</dbReference>
<dbReference type="EMBL" id="AUND01000034">
    <property type="protein sequence ID" value="KEO51823.1"/>
    <property type="molecule type" value="Genomic_DNA"/>
</dbReference>
<accession>A0A074J886</accession>
<dbReference type="STRING" id="1353537.TP2_10110"/>
<dbReference type="Pfam" id="PF13403">
    <property type="entry name" value="Hint_2"/>
    <property type="match status" value="1"/>
</dbReference>
<dbReference type="InterPro" id="IPR028992">
    <property type="entry name" value="Hedgehog/Intein_dom"/>
</dbReference>
<dbReference type="SUPFAM" id="SSF51294">
    <property type="entry name" value="Hedgehog/intein (Hint) domain"/>
    <property type="match status" value="1"/>
</dbReference>
<dbReference type="Proteomes" id="UP000027432">
    <property type="component" value="Unassembled WGS sequence"/>
</dbReference>
<evidence type="ECO:0000313" key="2">
    <source>
        <dbReference type="EMBL" id="KEO51823.1"/>
    </source>
</evidence>
<dbReference type="InterPro" id="IPR036844">
    <property type="entry name" value="Hint_dom_sf"/>
</dbReference>
<comment type="caution">
    <text evidence="2">The sequence shown here is derived from an EMBL/GenBank/DDBJ whole genome shotgun (WGS) entry which is preliminary data.</text>
</comment>
<dbReference type="eggNOG" id="COG2931">
    <property type="taxonomic scope" value="Bacteria"/>
</dbReference>
<name>A0A074J886_9RHOB</name>
<organism evidence="2 3">
    <name type="scientific">Thioclava pacifica DSM 10166</name>
    <dbReference type="NCBI Taxonomy" id="1353537"/>
    <lineage>
        <taxon>Bacteria</taxon>
        <taxon>Pseudomonadati</taxon>
        <taxon>Pseudomonadota</taxon>
        <taxon>Alphaproteobacteria</taxon>
        <taxon>Rhodobacterales</taxon>
        <taxon>Paracoccaceae</taxon>
        <taxon>Thioclava</taxon>
    </lineage>
</organism>
<reference evidence="2 3" key="1">
    <citation type="submission" date="2013-07" db="EMBL/GenBank/DDBJ databases">
        <title>Thioclava pacifica DSM 10166 Genome Sequencing.</title>
        <authorList>
            <person name="Lai Q."/>
            <person name="Shao Z."/>
        </authorList>
    </citation>
    <scope>NUCLEOTIDE SEQUENCE [LARGE SCALE GENOMIC DNA]</scope>
    <source>
        <strain evidence="2 3">DSM 10166</strain>
    </source>
</reference>
<sequence length="255" mass="28179">MTTQTREIFDTAIRCFPAPAFARRIRERLNDLRLEFSDYDSANGQMTGFDAQGEALFAGAISDFVAAIPCFTLDTLLTTESGPCRVADLAPDARLVTRDNGIQPLRWIGERVFAARDLALNPLLRPVRIRAGSLGPDIPQSDLVVSPNHRILSLGSDGQREAMVMARDLVGNDGVEIIAPTDGVRYLQLLCDHHEMIMGEGAWVETFRPTPDSLAALEQGSRAELLAQRPDLFETSDYRPVRHDLSAPQRILHDA</sequence>
<proteinExistence type="predicted"/>
<evidence type="ECO:0000313" key="3">
    <source>
        <dbReference type="Proteomes" id="UP000027432"/>
    </source>
</evidence>
<dbReference type="AlphaFoldDB" id="A0A074J886"/>
<gene>
    <name evidence="2" type="ORF">TP2_10110</name>
</gene>
<protein>
    <recommendedName>
        <fullName evidence="1">Hedgehog/Intein (Hint) domain-containing protein</fullName>
    </recommendedName>
</protein>
<feature type="domain" description="Hedgehog/Intein (Hint)" evidence="1">
    <location>
        <begin position="69"/>
        <end position="210"/>
    </location>
</feature>